<reference evidence="1" key="1">
    <citation type="submission" date="2014-05" db="EMBL/GenBank/DDBJ databases">
        <authorList>
            <person name="Chronopoulou M."/>
        </authorList>
    </citation>
    <scope>NUCLEOTIDE SEQUENCE</scope>
    <source>
        <tissue evidence="1">Whole organism</tissue>
    </source>
</reference>
<organism evidence="1">
    <name type="scientific">Lepeophtheirus salmonis</name>
    <name type="common">Salmon louse</name>
    <name type="synonym">Caligus salmonis</name>
    <dbReference type="NCBI Taxonomy" id="72036"/>
    <lineage>
        <taxon>Eukaryota</taxon>
        <taxon>Metazoa</taxon>
        <taxon>Ecdysozoa</taxon>
        <taxon>Arthropoda</taxon>
        <taxon>Crustacea</taxon>
        <taxon>Multicrustacea</taxon>
        <taxon>Hexanauplia</taxon>
        <taxon>Copepoda</taxon>
        <taxon>Siphonostomatoida</taxon>
        <taxon>Caligidae</taxon>
        <taxon>Lepeophtheirus</taxon>
    </lineage>
</organism>
<protein>
    <submittedName>
        <fullName evidence="1">Uncharacterized protein</fullName>
    </submittedName>
</protein>
<sequence length="65" mass="7872">RHCYRITIFDEYIIFQRFVYSFTIRGLSLTKKSTNNISSKLSLKNVFPQDYEIYNFKEDVQPLNQ</sequence>
<feature type="non-terminal residue" evidence="1">
    <location>
        <position position="1"/>
    </location>
</feature>
<name>A0A0K2U9H3_LEPSM</name>
<evidence type="ECO:0000313" key="1">
    <source>
        <dbReference type="EMBL" id="CDW34622.1"/>
    </source>
</evidence>
<proteinExistence type="predicted"/>
<dbReference type="AlphaFoldDB" id="A0A0K2U9H3"/>
<dbReference type="EMBL" id="HACA01017261">
    <property type="protein sequence ID" value="CDW34622.1"/>
    <property type="molecule type" value="Transcribed_RNA"/>
</dbReference>
<accession>A0A0K2U9H3</accession>